<dbReference type="PANTHER" id="PTHR12801">
    <property type="entry name" value="RNA EXONUCLEASE REXO1 / RECO3 FAMILY MEMBER-RELATED"/>
    <property type="match status" value="1"/>
</dbReference>
<dbReference type="InterPro" id="IPR036236">
    <property type="entry name" value="Znf_C2H2_sf"/>
</dbReference>
<reference evidence="10" key="1">
    <citation type="journal article" date="2020" name="Stud. Mycol.">
        <title>101 Dothideomycetes genomes: a test case for predicting lifestyles and emergence of pathogens.</title>
        <authorList>
            <person name="Haridas S."/>
            <person name="Albert R."/>
            <person name="Binder M."/>
            <person name="Bloem J."/>
            <person name="Labutti K."/>
            <person name="Salamov A."/>
            <person name="Andreopoulos B."/>
            <person name="Baker S."/>
            <person name="Barry K."/>
            <person name="Bills G."/>
            <person name="Bluhm B."/>
            <person name="Cannon C."/>
            <person name="Castanera R."/>
            <person name="Culley D."/>
            <person name="Daum C."/>
            <person name="Ezra D."/>
            <person name="Gonzalez J."/>
            <person name="Henrissat B."/>
            <person name="Kuo A."/>
            <person name="Liang C."/>
            <person name="Lipzen A."/>
            <person name="Lutzoni F."/>
            <person name="Magnuson J."/>
            <person name="Mondo S."/>
            <person name="Nolan M."/>
            <person name="Ohm R."/>
            <person name="Pangilinan J."/>
            <person name="Park H.-J."/>
            <person name="Ramirez L."/>
            <person name="Alfaro M."/>
            <person name="Sun H."/>
            <person name="Tritt A."/>
            <person name="Yoshinaga Y."/>
            <person name="Zwiers L.-H."/>
            <person name="Turgeon B."/>
            <person name="Goodwin S."/>
            <person name="Spatafora J."/>
            <person name="Crous P."/>
            <person name="Grigoriev I."/>
        </authorList>
    </citation>
    <scope>NUCLEOTIDE SEQUENCE</scope>
    <source>
        <strain evidence="10">CBS 125425</strain>
    </source>
</reference>
<dbReference type="OrthoDB" id="16516at2759"/>
<evidence type="ECO:0000256" key="1">
    <source>
        <dbReference type="ARBA" id="ARBA00004123"/>
    </source>
</evidence>
<dbReference type="SUPFAM" id="SSF53098">
    <property type="entry name" value="Ribonuclease H-like"/>
    <property type="match status" value="1"/>
</dbReference>
<dbReference type="InterPro" id="IPR013087">
    <property type="entry name" value="Znf_C2H2_type"/>
</dbReference>
<feature type="domain" description="C2H2-type" evidence="9">
    <location>
        <begin position="68"/>
        <end position="97"/>
    </location>
</feature>
<sequence>MAKNKAAAFYCSLCPEKLRSRTELQEHMIGHEQVREARICSTCNFKFDDQLAMEKHQIISGHCPETGFECTRCKKSFPTEDVLAKHQMINGHYTETGFECAGCKKTFSTKDVLAKHRKFPSKCSDIFVKQDRDRDPDLPKDDYIGDLDYGAAPNQAVQHASGGVSLFTQEPLSTASGGGEYCIICKKTFWSPAAYNNHFLGCTPYKPFTPTLGSGFVAGEPKADASQAHLSPKTAETIVAKPKVQKENQPVIKKEDQPVVKKEDQPVVKKEEQLVIKEEEQPAIKKEYKSMTKEKQNELYMKVVTEVILPLKSSDESLKVKQPKSLEGPPKVEQPKSPEGPPKAEQQKSREVIDKIRSVRNLEQDSRRTLIAFPKLVEQERSRKEQAKKSNPLLVPSIAASPIVAPTLADAHQADTIQVQILRLVLQVNITIHEGGSFKYSDLAFARLTVERQSEVVGKLDDFCHLPEPLQKSEYVPYSKTFTDEHQLAYPTAEFTHSPQTGEVTSALKIIALSCSKVVLADGLQEVVKVAAVDVLSGRILMSNFVCTDPYVAVKDYRTTTTGISGYQDMEAARKEGYKVFKGWKAVKAALYRFVDNQTIIIGHNLRSDLDVLRMIHGRAIDVAKIVEKAAGGGKLSKQQLSLESLSRDLTKKSLTTHPTFGRDILLNAFAIRELALWFLKNASDLKRWASAKSADYQRLYGSG</sequence>
<dbReference type="EMBL" id="ML996098">
    <property type="protein sequence ID" value="KAF2741133.1"/>
    <property type="molecule type" value="Genomic_DNA"/>
</dbReference>
<keyword evidence="7" id="KW-0863">Zinc-finger</keyword>
<dbReference type="Pfam" id="PF13912">
    <property type="entry name" value="zf-C2H2_6"/>
    <property type="match status" value="1"/>
</dbReference>
<feature type="domain" description="C2H2-type" evidence="9">
    <location>
        <begin position="9"/>
        <end position="36"/>
    </location>
</feature>
<keyword evidence="4" id="KW-0378">Hydrolase</keyword>
<evidence type="ECO:0000256" key="7">
    <source>
        <dbReference type="PROSITE-ProRule" id="PRU00042"/>
    </source>
</evidence>
<dbReference type="InterPro" id="IPR047021">
    <property type="entry name" value="REXO1/3/4-like"/>
</dbReference>
<dbReference type="InterPro" id="IPR036397">
    <property type="entry name" value="RNaseH_sf"/>
</dbReference>
<evidence type="ECO:0000313" key="10">
    <source>
        <dbReference type="EMBL" id="KAF2741133.1"/>
    </source>
</evidence>
<dbReference type="GO" id="GO:0005634">
    <property type="term" value="C:nucleus"/>
    <property type="evidence" value="ECO:0007669"/>
    <property type="project" value="UniProtKB-SubCell"/>
</dbReference>
<gene>
    <name evidence="10" type="ORF">EJ04DRAFT_558496</name>
</gene>
<comment type="similarity">
    <text evidence="2">Belongs to the REXO1/REXO3 family.</text>
</comment>
<accession>A0A9P4V984</accession>
<keyword evidence="3" id="KW-0540">Nuclease</keyword>
<dbReference type="PROSITE" id="PS00028">
    <property type="entry name" value="ZINC_FINGER_C2H2_1"/>
    <property type="match status" value="2"/>
</dbReference>
<evidence type="ECO:0000259" key="9">
    <source>
        <dbReference type="PROSITE" id="PS50157"/>
    </source>
</evidence>
<evidence type="ECO:0000313" key="11">
    <source>
        <dbReference type="Proteomes" id="UP000799444"/>
    </source>
</evidence>
<dbReference type="Gene3D" id="3.30.420.10">
    <property type="entry name" value="Ribonuclease H-like superfamily/Ribonuclease H"/>
    <property type="match status" value="1"/>
</dbReference>
<keyword evidence="7" id="KW-0862">Zinc</keyword>
<dbReference type="AlphaFoldDB" id="A0A9P4V984"/>
<dbReference type="PANTHER" id="PTHR12801:SF115">
    <property type="entry name" value="FI18136P1-RELATED"/>
    <property type="match status" value="1"/>
</dbReference>
<organism evidence="10 11">
    <name type="scientific">Polyplosphaeria fusca</name>
    <dbReference type="NCBI Taxonomy" id="682080"/>
    <lineage>
        <taxon>Eukaryota</taxon>
        <taxon>Fungi</taxon>
        <taxon>Dikarya</taxon>
        <taxon>Ascomycota</taxon>
        <taxon>Pezizomycotina</taxon>
        <taxon>Dothideomycetes</taxon>
        <taxon>Pleosporomycetidae</taxon>
        <taxon>Pleosporales</taxon>
        <taxon>Tetraplosphaeriaceae</taxon>
        <taxon>Polyplosphaeria</taxon>
    </lineage>
</organism>
<dbReference type="SMART" id="SM00355">
    <property type="entry name" value="ZnF_C2H2"/>
    <property type="match status" value="5"/>
</dbReference>
<evidence type="ECO:0000256" key="6">
    <source>
        <dbReference type="ARBA" id="ARBA00023242"/>
    </source>
</evidence>
<proteinExistence type="inferred from homology"/>
<keyword evidence="11" id="KW-1185">Reference proteome</keyword>
<evidence type="ECO:0000256" key="4">
    <source>
        <dbReference type="ARBA" id="ARBA00022801"/>
    </source>
</evidence>
<dbReference type="Proteomes" id="UP000799444">
    <property type="component" value="Unassembled WGS sequence"/>
</dbReference>
<dbReference type="GO" id="GO:0004527">
    <property type="term" value="F:exonuclease activity"/>
    <property type="evidence" value="ECO:0007669"/>
    <property type="project" value="UniProtKB-KW"/>
</dbReference>
<evidence type="ECO:0000256" key="3">
    <source>
        <dbReference type="ARBA" id="ARBA00022722"/>
    </source>
</evidence>
<evidence type="ECO:0000256" key="8">
    <source>
        <dbReference type="SAM" id="MobiDB-lite"/>
    </source>
</evidence>
<feature type="domain" description="C2H2-type" evidence="9">
    <location>
        <begin position="98"/>
        <end position="118"/>
    </location>
</feature>
<dbReference type="GO" id="GO:0008270">
    <property type="term" value="F:zinc ion binding"/>
    <property type="evidence" value="ECO:0007669"/>
    <property type="project" value="UniProtKB-KW"/>
</dbReference>
<comment type="caution">
    <text evidence="10">The sequence shown here is derived from an EMBL/GenBank/DDBJ whole genome shotgun (WGS) entry which is preliminary data.</text>
</comment>
<comment type="subcellular location">
    <subcellularLocation>
        <location evidence="1">Nucleus</location>
    </subcellularLocation>
</comment>
<dbReference type="PROSITE" id="PS50157">
    <property type="entry name" value="ZINC_FINGER_C2H2_2"/>
    <property type="match status" value="3"/>
</dbReference>
<dbReference type="Gene3D" id="3.30.160.60">
    <property type="entry name" value="Classic Zinc Finger"/>
    <property type="match status" value="2"/>
</dbReference>
<dbReference type="GO" id="GO:0003676">
    <property type="term" value="F:nucleic acid binding"/>
    <property type="evidence" value="ECO:0007669"/>
    <property type="project" value="InterPro"/>
</dbReference>
<keyword evidence="5" id="KW-0269">Exonuclease</keyword>
<dbReference type="Pfam" id="PF00096">
    <property type="entry name" value="zf-C2H2"/>
    <property type="match status" value="1"/>
</dbReference>
<protein>
    <recommendedName>
        <fullName evidence="9">C2H2-type domain-containing protein</fullName>
    </recommendedName>
</protein>
<evidence type="ECO:0000256" key="5">
    <source>
        <dbReference type="ARBA" id="ARBA00022839"/>
    </source>
</evidence>
<feature type="region of interest" description="Disordered" evidence="8">
    <location>
        <begin position="317"/>
        <end position="350"/>
    </location>
</feature>
<dbReference type="SUPFAM" id="SSF57667">
    <property type="entry name" value="beta-beta-alpha zinc fingers"/>
    <property type="match status" value="1"/>
</dbReference>
<name>A0A9P4V984_9PLEO</name>
<keyword evidence="7" id="KW-0479">Metal-binding</keyword>
<evidence type="ECO:0000256" key="2">
    <source>
        <dbReference type="ARBA" id="ARBA00006357"/>
    </source>
</evidence>
<dbReference type="InterPro" id="IPR012337">
    <property type="entry name" value="RNaseH-like_sf"/>
</dbReference>
<keyword evidence="6" id="KW-0539">Nucleus</keyword>